<keyword evidence="1 6" id="KW-0732">Signal</keyword>
<feature type="signal peptide" evidence="7">
    <location>
        <begin position="1"/>
        <end position="19"/>
    </location>
</feature>
<dbReference type="InterPro" id="IPR050330">
    <property type="entry name" value="Bact_OuterMem_StrucFunc"/>
</dbReference>
<dbReference type="InterPro" id="IPR006664">
    <property type="entry name" value="OMP_bac"/>
</dbReference>
<comment type="function">
    <text evidence="6">Part of the Tol-Pal system, which plays a role in outer membrane invagination during cell division and is important for maintaining outer membrane integrity.</text>
</comment>
<dbReference type="Proteomes" id="UP001479520">
    <property type="component" value="Chromosome"/>
</dbReference>
<organism evidence="9 10">
    <name type="scientific">Azonexus hydrophilus</name>
    <dbReference type="NCBI Taxonomy" id="418702"/>
    <lineage>
        <taxon>Bacteria</taxon>
        <taxon>Pseudomonadati</taxon>
        <taxon>Pseudomonadota</taxon>
        <taxon>Betaproteobacteria</taxon>
        <taxon>Rhodocyclales</taxon>
        <taxon>Azonexaceae</taxon>
        <taxon>Azonexus</taxon>
    </lineage>
</organism>
<keyword evidence="6" id="KW-0131">Cell cycle</keyword>
<keyword evidence="3 6" id="KW-0564">Palmitate</keyword>
<dbReference type="InterPro" id="IPR039001">
    <property type="entry name" value="Pal"/>
</dbReference>
<keyword evidence="2 6" id="KW-0472">Membrane</keyword>
<dbReference type="PROSITE" id="PS51123">
    <property type="entry name" value="OMPA_2"/>
    <property type="match status" value="1"/>
</dbReference>
<keyword evidence="6" id="KW-0132">Cell division</keyword>
<comment type="subcellular location">
    <subcellularLocation>
        <location evidence="6">Cell outer membrane</location>
        <topology evidence="6">Lipid-anchor</topology>
    </subcellularLocation>
</comment>
<feature type="chain" id="PRO_5046921576" description="Peptidoglycan-associated lipoprotein" evidence="7">
    <location>
        <begin position="20"/>
        <end position="184"/>
    </location>
</feature>
<evidence type="ECO:0000313" key="9">
    <source>
        <dbReference type="EMBL" id="WZJ21499.1"/>
    </source>
</evidence>
<protein>
    <recommendedName>
        <fullName evidence="6">Peptidoglycan-associated lipoprotein</fullName>
        <shortName evidence="6">PAL</shortName>
    </recommendedName>
</protein>
<evidence type="ECO:0000256" key="2">
    <source>
        <dbReference type="ARBA" id="ARBA00023136"/>
    </source>
</evidence>
<dbReference type="SUPFAM" id="SSF103088">
    <property type="entry name" value="OmpA-like"/>
    <property type="match status" value="1"/>
</dbReference>
<dbReference type="CDD" id="cd07185">
    <property type="entry name" value="OmpA_C-like"/>
    <property type="match status" value="1"/>
</dbReference>
<dbReference type="EMBL" id="CP151406">
    <property type="protein sequence ID" value="WZJ21499.1"/>
    <property type="molecule type" value="Genomic_DNA"/>
</dbReference>
<reference evidence="9 10" key="1">
    <citation type="submission" date="2024-04" db="EMBL/GenBank/DDBJ databases">
        <title>Dissimilatory iodate-reducing microorganisms contribute to the enrichment of iodine in groundwater.</title>
        <authorList>
            <person name="Jiang Z."/>
        </authorList>
    </citation>
    <scope>NUCLEOTIDE SEQUENCE [LARGE SCALE GENOMIC DNA]</scope>
    <source>
        <strain evidence="9 10">NCP973</strain>
    </source>
</reference>
<keyword evidence="4 6" id="KW-0998">Cell outer membrane</keyword>
<dbReference type="InterPro" id="IPR006665">
    <property type="entry name" value="OmpA-like"/>
</dbReference>
<dbReference type="InterPro" id="IPR036737">
    <property type="entry name" value="OmpA-like_sf"/>
</dbReference>
<keyword evidence="5 6" id="KW-0449">Lipoprotein</keyword>
<dbReference type="Pfam" id="PF00691">
    <property type="entry name" value="OmpA"/>
    <property type="match status" value="1"/>
</dbReference>
<evidence type="ECO:0000256" key="4">
    <source>
        <dbReference type="ARBA" id="ARBA00023237"/>
    </source>
</evidence>
<dbReference type="Gene3D" id="3.30.1330.60">
    <property type="entry name" value="OmpA-like domain"/>
    <property type="match status" value="1"/>
</dbReference>
<dbReference type="PRINTS" id="PR01021">
    <property type="entry name" value="OMPADOMAIN"/>
</dbReference>
<dbReference type="PROSITE" id="PS51257">
    <property type="entry name" value="PROKAR_LIPOPROTEIN"/>
    <property type="match status" value="1"/>
</dbReference>
<evidence type="ECO:0000256" key="5">
    <source>
        <dbReference type="ARBA" id="ARBA00023288"/>
    </source>
</evidence>
<evidence type="ECO:0000256" key="7">
    <source>
        <dbReference type="SAM" id="SignalP"/>
    </source>
</evidence>
<comment type="similarity">
    <text evidence="6">Belongs to the Pal lipoprotein family.</text>
</comment>
<evidence type="ECO:0000313" key="10">
    <source>
        <dbReference type="Proteomes" id="UP001479520"/>
    </source>
</evidence>
<keyword evidence="10" id="KW-1185">Reference proteome</keyword>
<dbReference type="HAMAP" id="MF_02204">
    <property type="entry name" value="Pal"/>
    <property type="match status" value="1"/>
</dbReference>
<dbReference type="PANTHER" id="PTHR30329">
    <property type="entry name" value="STATOR ELEMENT OF FLAGELLAR MOTOR COMPLEX"/>
    <property type="match status" value="1"/>
</dbReference>
<dbReference type="PANTHER" id="PTHR30329:SF21">
    <property type="entry name" value="LIPOPROTEIN YIAD-RELATED"/>
    <property type="match status" value="1"/>
</dbReference>
<proteinExistence type="inferred from homology"/>
<accession>A0ABZ2XFU4</accession>
<sequence length="184" mass="20376">MRTLLALLLASLLSACATSDDPSRTRQVAQTGNLKVHPGLLGQPVPTELQVPQTVAAREVEQAPMRMDEEGLRTQRSIYFDLDKADLKADYDPVISAHARYLARNPNAKVRVEGHADERGSASYNQRLGLNRAQTVRATLLGYGAGKQQVSIKSWGKAKPKLLGRNEEAWAENRRADIVYELEK</sequence>
<name>A0ABZ2XFU4_9RHOO</name>
<evidence type="ECO:0000256" key="3">
    <source>
        <dbReference type="ARBA" id="ARBA00023139"/>
    </source>
</evidence>
<comment type="subunit">
    <text evidence="6">The Tol-Pal system is composed of five core proteins: the inner membrane proteins TolA, TolQ and TolR, the periplasmic protein TolB and the outer membrane protein Pal. They form a network linking the inner and outer membranes and the peptidoglycan layer.</text>
</comment>
<dbReference type="RefSeq" id="WP_341743709.1">
    <property type="nucleotide sequence ID" value="NZ_CP151406.1"/>
</dbReference>
<gene>
    <name evidence="6" type="primary">pal</name>
    <name evidence="9" type="ORF">AADV58_16330</name>
</gene>
<feature type="domain" description="OmpA-like" evidence="8">
    <location>
        <begin position="67"/>
        <end position="184"/>
    </location>
</feature>
<evidence type="ECO:0000259" key="8">
    <source>
        <dbReference type="PROSITE" id="PS51123"/>
    </source>
</evidence>
<evidence type="ECO:0000256" key="1">
    <source>
        <dbReference type="ARBA" id="ARBA00022729"/>
    </source>
</evidence>
<evidence type="ECO:0000256" key="6">
    <source>
        <dbReference type="HAMAP-Rule" id="MF_02204"/>
    </source>
</evidence>